<dbReference type="Gene3D" id="1.10.10.10">
    <property type="entry name" value="Winged helix-like DNA-binding domain superfamily/Winged helix DNA-binding domain"/>
    <property type="match status" value="1"/>
</dbReference>
<name>A0A6P5YPU8_DURZI</name>
<dbReference type="OrthoDB" id="1921902at2759"/>
<dbReference type="PROSITE" id="PS50102">
    <property type="entry name" value="RRM"/>
    <property type="match status" value="1"/>
</dbReference>
<keyword evidence="3 5" id="KW-0694">RNA-binding</keyword>
<feature type="domain" description="HTH La-type RNA-binding" evidence="8">
    <location>
        <begin position="74"/>
        <end position="165"/>
    </location>
</feature>
<keyword evidence="9" id="KW-1185">Reference proteome</keyword>
<evidence type="ECO:0000313" key="9">
    <source>
        <dbReference type="Proteomes" id="UP000515121"/>
    </source>
</evidence>
<evidence type="ECO:0000256" key="6">
    <source>
        <dbReference type="SAM" id="MobiDB-lite"/>
    </source>
</evidence>
<dbReference type="SUPFAM" id="SSF46785">
    <property type="entry name" value="Winged helix' DNA-binding domain"/>
    <property type="match status" value="1"/>
</dbReference>
<dbReference type="AlphaFoldDB" id="A0A6P5YPU8"/>
<gene>
    <name evidence="10" type="primary">LOC111293702</name>
</gene>
<dbReference type="PRINTS" id="PR00302">
    <property type="entry name" value="LUPUSLA"/>
</dbReference>
<dbReference type="GO" id="GO:0006396">
    <property type="term" value="P:RNA processing"/>
    <property type="evidence" value="ECO:0007669"/>
    <property type="project" value="InterPro"/>
</dbReference>
<evidence type="ECO:0000259" key="7">
    <source>
        <dbReference type="PROSITE" id="PS50102"/>
    </source>
</evidence>
<dbReference type="InterPro" id="IPR035979">
    <property type="entry name" value="RBD_domain_sf"/>
</dbReference>
<evidence type="ECO:0000313" key="10">
    <source>
        <dbReference type="RefSeq" id="XP_022742315.1"/>
    </source>
</evidence>
<keyword evidence="4" id="KW-0539">Nucleus</keyword>
<feature type="domain" description="RRM" evidence="7">
    <location>
        <begin position="172"/>
        <end position="269"/>
    </location>
</feature>
<comment type="subcellular location">
    <subcellularLocation>
        <location evidence="2">Nucleus</location>
    </subcellularLocation>
</comment>
<feature type="region of interest" description="Disordered" evidence="6">
    <location>
        <begin position="1"/>
        <end position="22"/>
    </location>
</feature>
<dbReference type="InterPro" id="IPR034878">
    <property type="entry name" value="La-rel_plant_RRM"/>
</dbReference>
<dbReference type="InterPro" id="IPR012677">
    <property type="entry name" value="Nucleotide-bd_a/b_plait_sf"/>
</dbReference>
<dbReference type="SMART" id="SM00715">
    <property type="entry name" value="LA"/>
    <property type="match status" value="1"/>
</dbReference>
<dbReference type="GeneID" id="111293702"/>
<dbReference type="InterPro" id="IPR000504">
    <property type="entry name" value="RRM_dom"/>
</dbReference>
<dbReference type="KEGG" id="dzi:111293702"/>
<dbReference type="RefSeq" id="XP_022742315.1">
    <property type="nucleotide sequence ID" value="XM_022886580.1"/>
</dbReference>
<dbReference type="FunFam" id="1.10.10.10:FF:000158">
    <property type="entry name" value="La ribonucleoprotein domain family member 7"/>
    <property type="match status" value="1"/>
</dbReference>
<dbReference type="SUPFAM" id="SSF54928">
    <property type="entry name" value="RNA-binding domain, RBD"/>
    <property type="match status" value="1"/>
</dbReference>
<dbReference type="GO" id="GO:0005634">
    <property type="term" value="C:nucleus"/>
    <property type="evidence" value="ECO:0007669"/>
    <property type="project" value="UniProtKB-SubCell"/>
</dbReference>
<dbReference type="GO" id="GO:1990904">
    <property type="term" value="C:ribonucleoprotein complex"/>
    <property type="evidence" value="ECO:0007669"/>
    <property type="project" value="InterPro"/>
</dbReference>
<feature type="compositionally biased region" description="Basic and acidic residues" evidence="6">
    <location>
        <begin position="280"/>
        <end position="293"/>
    </location>
</feature>
<feature type="region of interest" description="Disordered" evidence="6">
    <location>
        <begin position="490"/>
        <end position="511"/>
    </location>
</feature>
<evidence type="ECO:0000256" key="3">
    <source>
        <dbReference type="ARBA" id="ARBA00022884"/>
    </source>
</evidence>
<dbReference type="CDD" id="cd12288">
    <property type="entry name" value="RRM_La_like_plant"/>
    <property type="match status" value="1"/>
</dbReference>
<dbReference type="InterPro" id="IPR036388">
    <property type="entry name" value="WH-like_DNA-bd_sf"/>
</dbReference>
<protein>
    <submittedName>
        <fullName evidence="10">Uncharacterized protein LOC111293702 isoform X1</fullName>
    </submittedName>
</protein>
<proteinExistence type="predicted"/>
<evidence type="ECO:0000259" key="8">
    <source>
        <dbReference type="PROSITE" id="PS50961"/>
    </source>
</evidence>
<dbReference type="Proteomes" id="UP000515121">
    <property type="component" value="Unplaced"/>
</dbReference>
<sequence length="946" mass="104407">MVQFYSPPPAPPSPSEFNLPVHRPVPMPPHMVPVHHRMPMPDHHHNREQEVEAVTKMDQQQKEHKDHGATSSKNGLFEEAALKILNQVEYYFSDLNLATTDHLMRFISKDPEGYVPISVVASFKKIKALITTHSQLARVLRKSLKLVVSKNGKKVRRRHPLTESDREELQSRIIVAENLPKDHCHQNLMKIFSAVGSVKTICICHPQPSGGVVSSASRSEKSDCMHLSNKLHAFVEYESVELAEKAVAELNDEGNWRIGIRVRLMLGRVSKPAHARGKKGHDAKGHYEEDHASTSEQQSIEKQEEDPSQLSDIHSQECRQGSRRSSQLVKNTITGSNNHLSFSSSGSIEAPRCCLRFLLSPSKTHLNRYCPTTRTAHFISKSPKSAPISRLPHSKCFHFVKKNSSSKSISHKLYQVKKVQSSKKSTSETPAFLDSNIGAPVTESLSMSQDLLKLPDVSEELQFTPMAVSKIATCSTLDCLVAGIGNHKNRLMDDDKSNTSSSNTKTPPIQASFSPEIQSTTITATTPACYGAGHLISRVTDRRKCKARGVLAVALPGTGDNNISINNYNNVDCEDYATGLDKNCSVSMPPLPAEASMHWLLSPCHEDNEDDKENSAPFHSLLEHKTLPSPSSPLSDLGLSLDWCNLSNNTSDATNSSTEKSQKSINNMLISTEVPQFQVRLDSLCDDAPVSSSPNATPYSRAVPLKEGAKHSYNIGGNSPFSADTLGSENVMQTPSSDSSLERHIGLSCSSARDHKRHHLHSERLSVAGDLRMASLSPESHVSIWDTNGSSFQFDRLTTPSNSMDLSQFQKILDDQSLWTSNSAFENVSQSHMRISWREGLVSRIFEMDEFDGCRCLSDEEEDLNVNSSDPCKSCQSLEINVDLGNIPTLTNACGSTEFLDGESKEKLHSPVQCSCAESISTDGGGLARSEDSDWNLCYKNNLFEV</sequence>
<evidence type="ECO:0000256" key="2">
    <source>
        <dbReference type="ARBA" id="ARBA00004123"/>
    </source>
</evidence>
<dbReference type="InterPro" id="IPR006630">
    <property type="entry name" value="La_HTH"/>
</dbReference>
<evidence type="ECO:0000256" key="4">
    <source>
        <dbReference type="ARBA" id="ARBA00023242"/>
    </source>
</evidence>
<organism evidence="9 10">
    <name type="scientific">Durio zibethinus</name>
    <name type="common">Durian</name>
    <dbReference type="NCBI Taxonomy" id="66656"/>
    <lineage>
        <taxon>Eukaryota</taxon>
        <taxon>Viridiplantae</taxon>
        <taxon>Streptophyta</taxon>
        <taxon>Embryophyta</taxon>
        <taxon>Tracheophyta</taxon>
        <taxon>Spermatophyta</taxon>
        <taxon>Magnoliopsida</taxon>
        <taxon>eudicotyledons</taxon>
        <taxon>Gunneridae</taxon>
        <taxon>Pentapetalae</taxon>
        <taxon>rosids</taxon>
        <taxon>malvids</taxon>
        <taxon>Malvales</taxon>
        <taxon>Malvaceae</taxon>
        <taxon>Helicteroideae</taxon>
        <taxon>Durio</taxon>
    </lineage>
</organism>
<reference evidence="10" key="1">
    <citation type="submission" date="2025-08" db="UniProtKB">
        <authorList>
            <consortium name="RefSeq"/>
        </authorList>
    </citation>
    <scope>IDENTIFICATION</scope>
    <source>
        <tissue evidence="10">Fruit stalk</tissue>
    </source>
</reference>
<dbReference type="InterPro" id="IPR036390">
    <property type="entry name" value="WH_DNA-bd_sf"/>
</dbReference>
<evidence type="ECO:0000256" key="5">
    <source>
        <dbReference type="PROSITE-ProRule" id="PRU00332"/>
    </source>
</evidence>
<dbReference type="PANTHER" id="PTHR36022:SF1">
    <property type="entry name" value="GPI-ANCHORED ADHESIN-LIKE PROTEIN"/>
    <property type="match status" value="1"/>
</dbReference>
<feature type="compositionally biased region" description="Pro residues" evidence="6">
    <location>
        <begin position="1"/>
        <end position="14"/>
    </location>
</feature>
<dbReference type="InterPro" id="IPR002344">
    <property type="entry name" value="Lupus_La"/>
</dbReference>
<dbReference type="GO" id="GO:0003723">
    <property type="term" value="F:RNA binding"/>
    <property type="evidence" value="ECO:0007669"/>
    <property type="project" value="UniProtKB-UniRule"/>
</dbReference>
<comment type="function">
    <text evidence="1">Transcriptional regulator.</text>
</comment>
<dbReference type="PROSITE" id="PS50961">
    <property type="entry name" value="HTH_LA"/>
    <property type="match status" value="1"/>
</dbReference>
<dbReference type="PANTHER" id="PTHR36022">
    <property type="entry name" value="GPI-ANCHORED ADHESIN-LIKE PROTEIN"/>
    <property type="match status" value="1"/>
</dbReference>
<dbReference type="Gene3D" id="3.30.70.330">
    <property type="match status" value="1"/>
</dbReference>
<evidence type="ECO:0000256" key="1">
    <source>
        <dbReference type="ARBA" id="ARBA00002339"/>
    </source>
</evidence>
<feature type="region of interest" description="Disordered" evidence="6">
    <location>
        <begin position="270"/>
        <end position="328"/>
    </location>
</feature>
<dbReference type="Pfam" id="PF05383">
    <property type="entry name" value="La"/>
    <property type="match status" value="1"/>
</dbReference>
<accession>A0A6P5YPU8</accession>